<keyword evidence="3" id="KW-1185">Reference proteome</keyword>
<comment type="caution">
    <text evidence="2">The sequence shown here is derived from an EMBL/GenBank/DDBJ whole genome shotgun (WGS) entry which is preliminary data.</text>
</comment>
<dbReference type="RefSeq" id="WP_273600024.1">
    <property type="nucleotide sequence ID" value="NZ_JAQQXT010000004.1"/>
</dbReference>
<dbReference type="Pfam" id="PF01844">
    <property type="entry name" value="HNH"/>
    <property type="match status" value="1"/>
</dbReference>
<name>A0ABT5KDY2_9BURK</name>
<dbReference type="GO" id="GO:0004519">
    <property type="term" value="F:endonuclease activity"/>
    <property type="evidence" value="ECO:0007669"/>
    <property type="project" value="UniProtKB-KW"/>
</dbReference>
<dbReference type="InterPro" id="IPR003615">
    <property type="entry name" value="HNH_nuc"/>
</dbReference>
<evidence type="ECO:0000259" key="1">
    <source>
        <dbReference type="Pfam" id="PF01844"/>
    </source>
</evidence>
<reference evidence="2 3" key="1">
    <citation type="submission" date="2022-10" db="EMBL/GenBank/DDBJ databases">
        <title>Paucibacter sp. hw1 Genome sequencing.</title>
        <authorList>
            <person name="Park S."/>
        </authorList>
    </citation>
    <scope>NUCLEOTIDE SEQUENCE [LARGE SCALE GENOMIC DNA]</scope>
    <source>
        <strain evidence="3">hw1</strain>
    </source>
</reference>
<keyword evidence="2" id="KW-0540">Nuclease</keyword>
<sequence length="123" mass="14102">MAKFFKDVKARVFVRQKGVCAQCGFGLNELIEETEMNSMHFHHVQPQALGGGNDEDNCVVLCSDTYRKAKDSCHYHVHEEGNYRGKVVAGPDTFSYSHGHESANHMAWVLRWRKIYGQKEQKN</sequence>
<dbReference type="Proteomes" id="UP001221189">
    <property type="component" value="Unassembled WGS sequence"/>
</dbReference>
<dbReference type="EMBL" id="JAQQXT010000004">
    <property type="protein sequence ID" value="MDC8771739.1"/>
    <property type="molecule type" value="Genomic_DNA"/>
</dbReference>
<gene>
    <name evidence="2" type="ORF">PRZ03_09180</name>
</gene>
<dbReference type="CDD" id="cd00085">
    <property type="entry name" value="HNHc"/>
    <property type="match status" value="1"/>
</dbReference>
<dbReference type="InterPro" id="IPR002711">
    <property type="entry name" value="HNH"/>
</dbReference>
<proteinExistence type="predicted"/>
<evidence type="ECO:0000313" key="3">
    <source>
        <dbReference type="Proteomes" id="UP001221189"/>
    </source>
</evidence>
<dbReference type="Gene3D" id="1.10.30.50">
    <property type="match status" value="1"/>
</dbReference>
<organism evidence="2 3">
    <name type="scientific">Roseateles albus</name>
    <dbReference type="NCBI Taxonomy" id="2987525"/>
    <lineage>
        <taxon>Bacteria</taxon>
        <taxon>Pseudomonadati</taxon>
        <taxon>Pseudomonadota</taxon>
        <taxon>Betaproteobacteria</taxon>
        <taxon>Burkholderiales</taxon>
        <taxon>Sphaerotilaceae</taxon>
        <taxon>Roseateles</taxon>
    </lineage>
</organism>
<evidence type="ECO:0000313" key="2">
    <source>
        <dbReference type="EMBL" id="MDC8771739.1"/>
    </source>
</evidence>
<accession>A0ABT5KDY2</accession>
<keyword evidence="2" id="KW-0255">Endonuclease</keyword>
<feature type="domain" description="HNH" evidence="1">
    <location>
        <begin position="30"/>
        <end position="64"/>
    </location>
</feature>
<protein>
    <submittedName>
        <fullName evidence="2">HNH endonuclease</fullName>
    </submittedName>
</protein>
<keyword evidence="2" id="KW-0378">Hydrolase</keyword>